<keyword evidence="3" id="KW-1185">Reference proteome</keyword>
<accession>A0ABX5AEX1</accession>
<dbReference type="InterPro" id="IPR004805">
    <property type="entry name" value="DnaE2/DnaE/PolC"/>
</dbReference>
<dbReference type="InterPro" id="IPR029460">
    <property type="entry name" value="DNAPol_HHH"/>
</dbReference>
<dbReference type="Pfam" id="PF14579">
    <property type="entry name" value="HHH_6"/>
    <property type="match status" value="1"/>
</dbReference>
<name>A0ABX5AEX1_RATRA</name>
<dbReference type="PANTHER" id="PTHR32294:SF4">
    <property type="entry name" value="ERROR-PRONE DNA POLYMERASE"/>
    <property type="match status" value="1"/>
</dbReference>
<evidence type="ECO:0000259" key="1">
    <source>
        <dbReference type="Pfam" id="PF14579"/>
    </source>
</evidence>
<dbReference type="PANTHER" id="PTHR32294">
    <property type="entry name" value="DNA POLYMERASE III SUBUNIT ALPHA"/>
    <property type="match status" value="1"/>
</dbReference>
<evidence type="ECO:0000313" key="3">
    <source>
        <dbReference type="Proteomes" id="UP000239698"/>
    </source>
</evidence>
<sequence length="248" mass="26473">MFSAASSLTGRACPASPVSFALAPSSAASPQRSSTGPGRSSGGFGSFGFAKAHGAAFALPTYQSAWLKRHHPAEFMAGLLTHDPGMWPKELIVAEAHHLGVPLLPIDVQVSSLEYIVEPTGSGTCYGVRMSLEDLVGSSAAERARIAAHQPFSSLQDFRDRVRPRRATVDSLVRVDALDSFINYEPARRHELLAHLSSVRTTANQISPGARGVSVTGDQAWGLLDVQRAHKERGATPAQVTPLRRKAN</sequence>
<dbReference type="RefSeq" id="WP_104248509.1">
    <property type="nucleotide sequence ID" value="NZ_PSUD01000002.1"/>
</dbReference>
<reference evidence="2 3" key="1">
    <citation type="submission" date="2018-02" db="EMBL/GenBank/DDBJ databases">
        <title>Bacteriophage NCPPB3778 and a type I-E CRISPR drive the evolution of the US Biological Select Agent, Rathayibacter toxicus.</title>
        <authorList>
            <person name="Davis E.W.II."/>
            <person name="Tabima J.F."/>
            <person name="Weisberg A.J."/>
            <person name="Lopes L.D."/>
            <person name="Wiseman M.S."/>
            <person name="Wiseman M.S."/>
            <person name="Pupko T."/>
            <person name="Belcher M.S."/>
            <person name="Sechler A.J."/>
            <person name="Tancos M.A."/>
            <person name="Schroeder B.K."/>
            <person name="Murray T.D."/>
            <person name="Luster D.G."/>
            <person name="Schneider W.L."/>
            <person name="Rogers E."/>
            <person name="Andreote F.D."/>
            <person name="Grunwald N.J."/>
            <person name="Putnam M.L."/>
            <person name="Chang J.H."/>
        </authorList>
    </citation>
    <scope>NUCLEOTIDE SEQUENCE [LARGE SCALE GENOMIC DNA]</scope>
    <source>
        <strain evidence="2 3">AY1D6</strain>
    </source>
</reference>
<dbReference type="Proteomes" id="UP000239698">
    <property type="component" value="Unassembled WGS sequence"/>
</dbReference>
<protein>
    <recommendedName>
        <fullName evidence="1">DNA polymerase helix-hairpin-helix motif domain-containing protein</fullName>
    </recommendedName>
</protein>
<dbReference type="EMBL" id="PSVT01000003">
    <property type="protein sequence ID" value="PPH79249.1"/>
    <property type="molecule type" value="Genomic_DNA"/>
</dbReference>
<comment type="caution">
    <text evidence="2">The sequence shown here is derived from an EMBL/GenBank/DDBJ whole genome shotgun (WGS) entry which is preliminary data.</text>
</comment>
<feature type="domain" description="DNA polymerase helix-hairpin-helix motif" evidence="1">
    <location>
        <begin position="100"/>
        <end position="181"/>
    </location>
</feature>
<evidence type="ECO:0000313" key="2">
    <source>
        <dbReference type="EMBL" id="PPH79249.1"/>
    </source>
</evidence>
<organism evidence="2 3">
    <name type="scientific">Rathayibacter rathayi</name>
    <name type="common">Corynebacterium rathayi</name>
    <dbReference type="NCBI Taxonomy" id="33887"/>
    <lineage>
        <taxon>Bacteria</taxon>
        <taxon>Bacillati</taxon>
        <taxon>Actinomycetota</taxon>
        <taxon>Actinomycetes</taxon>
        <taxon>Micrococcales</taxon>
        <taxon>Microbacteriaceae</taxon>
        <taxon>Rathayibacter</taxon>
    </lineage>
</organism>
<proteinExistence type="predicted"/>
<gene>
    <name evidence="2" type="ORF">C5C40_02620</name>
</gene>